<sequence length="331" mass="37608">MSDDEVIQFTSAMTSRLQDPEMVVQLHLNVKQVGTWAIQADESLDRVSRKFEDTVAKYGNDFPGLSDYNNEWKGYKQRWVENLWISRDVAAENITILKRFDKVFLEITEYIETDQDRKEVIEEFGKFIDEKHDRSDEMLQGFLTLKRDIEGFVGNLDAWNKEQGTELKKEAAQLKLDIDAIQAEIEALDKKIKDDTTALTAAGVLLCVLGAVVDGTVFAIYKSNRDAKARELQDKIRELEGVNSNQEGLASLQSSFDCLKSDVALVCEKLALFAEIWPAVRNLATRFQEHLKSGNGAETNPRFKKEVRLARVMCDPLGVALEIYAMELSNR</sequence>
<dbReference type="Gene3D" id="1.20.1170.10">
    <property type="match status" value="1"/>
</dbReference>
<accession>A0A4Q2DMN8</accession>
<organism evidence="3 4">
    <name type="scientific">Candolleomyces aberdarensis</name>
    <dbReference type="NCBI Taxonomy" id="2316362"/>
    <lineage>
        <taxon>Eukaryota</taxon>
        <taxon>Fungi</taxon>
        <taxon>Dikarya</taxon>
        <taxon>Basidiomycota</taxon>
        <taxon>Agaricomycotina</taxon>
        <taxon>Agaricomycetes</taxon>
        <taxon>Agaricomycetidae</taxon>
        <taxon>Agaricales</taxon>
        <taxon>Agaricineae</taxon>
        <taxon>Psathyrellaceae</taxon>
        <taxon>Candolleomyces</taxon>
    </lineage>
</organism>
<feature type="transmembrane region" description="Helical" evidence="2">
    <location>
        <begin position="198"/>
        <end position="221"/>
    </location>
</feature>
<keyword evidence="2" id="KW-1133">Transmembrane helix</keyword>
<dbReference type="SUPFAM" id="SSF58100">
    <property type="entry name" value="Bacterial hemolysins"/>
    <property type="match status" value="1"/>
</dbReference>
<dbReference type="OrthoDB" id="2961750at2759"/>
<name>A0A4Q2DMN8_9AGAR</name>
<evidence type="ECO:0000313" key="3">
    <source>
        <dbReference type="EMBL" id="RXW19985.1"/>
    </source>
</evidence>
<protein>
    <submittedName>
        <fullName evidence="3">Uncharacterized protein</fullName>
    </submittedName>
</protein>
<dbReference type="EMBL" id="SDEE01000172">
    <property type="protein sequence ID" value="RXW19985.1"/>
    <property type="molecule type" value="Genomic_DNA"/>
</dbReference>
<evidence type="ECO:0000256" key="1">
    <source>
        <dbReference type="SAM" id="Coils"/>
    </source>
</evidence>
<feature type="coiled-coil region" evidence="1">
    <location>
        <begin position="164"/>
        <end position="198"/>
    </location>
</feature>
<reference evidence="3 4" key="1">
    <citation type="submission" date="2019-01" db="EMBL/GenBank/DDBJ databases">
        <title>Draft genome sequence of Psathyrella aberdarensis IHI B618.</title>
        <authorList>
            <person name="Buettner E."/>
            <person name="Kellner H."/>
        </authorList>
    </citation>
    <scope>NUCLEOTIDE SEQUENCE [LARGE SCALE GENOMIC DNA]</scope>
    <source>
        <strain evidence="3 4">IHI B618</strain>
    </source>
</reference>
<gene>
    <name evidence="3" type="ORF">EST38_g5854</name>
</gene>
<keyword evidence="2" id="KW-0472">Membrane</keyword>
<keyword evidence="1" id="KW-0175">Coiled coil</keyword>
<evidence type="ECO:0000313" key="4">
    <source>
        <dbReference type="Proteomes" id="UP000290288"/>
    </source>
</evidence>
<keyword evidence="4" id="KW-1185">Reference proteome</keyword>
<dbReference type="AlphaFoldDB" id="A0A4Q2DMN8"/>
<proteinExistence type="predicted"/>
<evidence type="ECO:0000256" key="2">
    <source>
        <dbReference type="SAM" id="Phobius"/>
    </source>
</evidence>
<dbReference type="Proteomes" id="UP000290288">
    <property type="component" value="Unassembled WGS sequence"/>
</dbReference>
<keyword evidence="2" id="KW-0812">Transmembrane</keyword>
<comment type="caution">
    <text evidence="3">The sequence shown here is derived from an EMBL/GenBank/DDBJ whole genome shotgun (WGS) entry which is preliminary data.</text>
</comment>